<sequence length="125" mass="14303">MTNVKRPIDFHDHRFVRVTKSVIADETYLDKPVQKLVYAVLCFHADNTSKKSHPSVQTIADKCRCSTNTVRSALRRLKELELIDVKERKNGNGQTSNEYTLWEPPDWFVAGGTSKNDNSPLQDLK</sequence>
<dbReference type="Gene3D" id="1.10.10.10">
    <property type="entry name" value="Winged helix-like DNA-binding domain superfamily/Winged helix DNA-binding domain"/>
    <property type="match status" value="1"/>
</dbReference>
<name>A0ABX6LZC8_BACMO</name>
<reference evidence="1 2" key="1">
    <citation type="submission" date="2020-04" db="EMBL/GenBank/DDBJ databases">
        <title>Plant growth promoting and environmental Bacillus: genomic and epigenetic comparison.</title>
        <authorList>
            <person name="Reva O.N."/>
            <person name="Lutz S."/>
            <person name="Ahrens C.H."/>
        </authorList>
    </citation>
    <scope>NUCLEOTIDE SEQUENCE [LARGE SCALE GENOMIC DNA]</scope>
    <source>
        <strain evidence="1 2">UCMB5075</strain>
    </source>
</reference>
<dbReference type="GeneID" id="76983469"/>
<dbReference type="EMBL" id="CP051464">
    <property type="protein sequence ID" value="QJC97184.1"/>
    <property type="molecule type" value="Genomic_DNA"/>
</dbReference>
<gene>
    <name evidence="1" type="ORF">HC660_27100</name>
</gene>
<accession>A0ABX6LZC8</accession>
<evidence type="ECO:0000313" key="2">
    <source>
        <dbReference type="Proteomes" id="UP000501048"/>
    </source>
</evidence>
<dbReference type="Pfam" id="PF13730">
    <property type="entry name" value="HTH_36"/>
    <property type="match status" value="1"/>
</dbReference>
<protein>
    <recommendedName>
        <fullName evidence="3">Helix-turn-helix domain-containing protein</fullName>
    </recommendedName>
</protein>
<dbReference type="SUPFAM" id="SSF46785">
    <property type="entry name" value="Winged helix' DNA-binding domain"/>
    <property type="match status" value="1"/>
</dbReference>
<evidence type="ECO:0000313" key="1">
    <source>
        <dbReference type="EMBL" id="QJC97184.1"/>
    </source>
</evidence>
<evidence type="ECO:0008006" key="3">
    <source>
        <dbReference type="Google" id="ProtNLM"/>
    </source>
</evidence>
<dbReference type="InterPro" id="IPR036390">
    <property type="entry name" value="WH_DNA-bd_sf"/>
</dbReference>
<organism evidence="1 2">
    <name type="scientific">Bacillus mojavensis</name>
    <dbReference type="NCBI Taxonomy" id="72360"/>
    <lineage>
        <taxon>Bacteria</taxon>
        <taxon>Bacillati</taxon>
        <taxon>Bacillota</taxon>
        <taxon>Bacilli</taxon>
        <taxon>Bacillales</taxon>
        <taxon>Bacillaceae</taxon>
        <taxon>Bacillus</taxon>
    </lineage>
</organism>
<proteinExistence type="predicted"/>
<dbReference type="Proteomes" id="UP000501048">
    <property type="component" value="Chromosome"/>
</dbReference>
<dbReference type="RefSeq" id="WP_168748463.1">
    <property type="nucleotide sequence ID" value="NZ_CP051464.1"/>
</dbReference>
<dbReference type="InterPro" id="IPR036388">
    <property type="entry name" value="WH-like_DNA-bd_sf"/>
</dbReference>
<keyword evidence="2" id="KW-1185">Reference proteome</keyword>